<evidence type="ECO:0000259" key="4">
    <source>
        <dbReference type="PROSITE" id="PS50932"/>
    </source>
</evidence>
<dbReference type="Gene3D" id="3.40.50.2300">
    <property type="match status" value="2"/>
</dbReference>
<dbReference type="GO" id="GO:0000976">
    <property type="term" value="F:transcription cis-regulatory region binding"/>
    <property type="evidence" value="ECO:0007669"/>
    <property type="project" value="TreeGrafter"/>
</dbReference>
<dbReference type="AlphaFoldDB" id="A0A7X0H6M4"/>
<dbReference type="PROSITE" id="PS50932">
    <property type="entry name" value="HTH_LACI_2"/>
    <property type="match status" value="1"/>
</dbReference>
<accession>A0A7X0H6M4</accession>
<dbReference type="GO" id="GO:0003700">
    <property type="term" value="F:DNA-binding transcription factor activity"/>
    <property type="evidence" value="ECO:0007669"/>
    <property type="project" value="TreeGrafter"/>
</dbReference>
<dbReference type="CDD" id="cd01392">
    <property type="entry name" value="HTH_LacI"/>
    <property type="match status" value="1"/>
</dbReference>
<keyword evidence="3" id="KW-0804">Transcription</keyword>
<dbReference type="PROSITE" id="PS00356">
    <property type="entry name" value="HTH_LACI_1"/>
    <property type="match status" value="1"/>
</dbReference>
<dbReference type="Gene3D" id="1.10.260.40">
    <property type="entry name" value="lambda repressor-like DNA-binding domains"/>
    <property type="match status" value="1"/>
</dbReference>
<evidence type="ECO:0000256" key="1">
    <source>
        <dbReference type="ARBA" id="ARBA00023015"/>
    </source>
</evidence>
<proteinExistence type="predicted"/>
<reference evidence="5 6" key="1">
    <citation type="submission" date="2020-08" db="EMBL/GenBank/DDBJ databases">
        <title>Genomic Encyclopedia of Type Strains, Phase IV (KMG-IV): sequencing the most valuable type-strain genomes for metagenomic binning, comparative biology and taxonomic classification.</title>
        <authorList>
            <person name="Goeker M."/>
        </authorList>
    </citation>
    <scope>NUCLEOTIDE SEQUENCE [LARGE SCALE GENOMIC DNA]</scope>
    <source>
        <strain evidence="5 6">DSM 103725</strain>
    </source>
</reference>
<protein>
    <submittedName>
        <fullName evidence="5">DNA-binding LacI/PurR family transcriptional regulator</fullName>
    </submittedName>
</protein>
<dbReference type="Pfam" id="PF13377">
    <property type="entry name" value="Peripla_BP_3"/>
    <property type="match status" value="1"/>
</dbReference>
<dbReference type="Proteomes" id="UP000541810">
    <property type="component" value="Unassembled WGS sequence"/>
</dbReference>
<dbReference type="CDD" id="cd06267">
    <property type="entry name" value="PBP1_LacI_sugar_binding-like"/>
    <property type="match status" value="1"/>
</dbReference>
<dbReference type="SMART" id="SM00354">
    <property type="entry name" value="HTH_LACI"/>
    <property type="match status" value="1"/>
</dbReference>
<keyword evidence="6" id="KW-1185">Reference proteome</keyword>
<feature type="domain" description="HTH lacI-type" evidence="4">
    <location>
        <begin position="3"/>
        <end position="57"/>
    </location>
</feature>
<dbReference type="PANTHER" id="PTHR30146:SF109">
    <property type="entry name" value="HTH-TYPE TRANSCRIPTIONAL REGULATOR GALS"/>
    <property type="match status" value="1"/>
</dbReference>
<keyword evidence="1" id="KW-0805">Transcription regulation</keyword>
<dbReference type="SUPFAM" id="SSF53822">
    <property type="entry name" value="Periplasmic binding protein-like I"/>
    <property type="match status" value="1"/>
</dbReference>
<dbReference type="InterPro" id="IPR000843">
    <property type="entry name" value="HTH_LacI"/>
</dbReference>
<evidence type="ECO:0000256" key="2">
    <source>
        <dbReference type="ARBA" id="ARBA00023125"/>
    </source>
</evidence>
<dbReference type="PANTHER" id="PTHR30146">
    <property type="entry name" value="LACI-RELATED TRANSCRIPTIONAL REPRESSOR"/>
    <property type="match status" value="1"/>
</dbReference>
<evidence type="ECO:0000256" key="3">
    <source>
        <dbReference type="ARBA" id="ARBA00023163"/>
    </source>
</evidence>
<dbReference type="RefSeq" id="WP_184677783.1">
    <property type="nucleotide sequence ID" value="NZ_JACHGY010000001.1"/>
</dbReference>
<dbReference type="SUPFAM" id="SSF47413">
    <property type="entry name" value="lambda repressor-like DNA-binding domains"/>
    <property type="match status" value="1"/>
</dbReference>
<dbReference type="Pfam" id="PF00356">
    <property type="entry name" value="LacI"/>
    <property type="match status" value="1"/>
</dbReference>
<sequence length="349" mass="38512">MRVTIKDVAEKAQVSVTTVSMAMGSPGRIAEATRERVLKVAEEMGYRPNMLVRGMQKGQTMSVGVLMNFSGDSFEGRIFQGVHHTLVDAGYVPIALMPNDRAPALSQIHSLLDRRVDGILMRPTGEAKWEEHLHEALRRHVPVVSVDSETVGESGKSERQIDFVGTDDYLGGKIAATKMLEAGHRRLAVLSMGDETDPMYQRCKGFVDTLKTVADTTCEVVDLSWEYVHSESPELAMKLLGSESRPTGVFLTMDMIAPGVYRAAASLGLNLPDDLSVIGFADEAVAHYLTPSLSTLRQHPREIGQHGAELLLKRIEMFRKSKKTPVFERTIKLLEPTWVERDSVTAPPA</sequence>
<dbReference type="InterPro" id="IPR010982">
    <property type="entry name" value="Lambda_DNA-bd_dom_sf"/>
</dbReference>
<dbReference type="InterPro" id="IPR028082">
    <property type="entry name" value="Peripla_BP_I"/>
</dbReference>
<name>A0A7X0H6M4_9BACT</name>
<gene>
    <name evidence="5" type="ORF">HNQ40_002059</name>
</gene>
<evidence type="ECO:0000313" key="6">
    <source>
        <dbReference type="Proteomes" id="UP000541810"/>
    </source>
</evidence>
<keyword evidence="2 5" id="KW-0238">DNA-binding</keyword>
<evidence type="ECO:0000313" key="5">
    <source>
        <dbReference type="EMBL" id="MBB6430253.1"/>
    </source>
</evidence>
<dbReference type="InterPro" id="IPR046335">
    <property type="entry name" value="LacI/GalR-like_sensor"/>
</dbReference>
<comment type="caution">
    <text evidence="5">The sequence shown here is derived from an EMBL/GenBank/DDBJ whole genome shotgun (WGS) entry which is preliminary data.</text>
</comment>
<dbReference type="EMBL" id="JACHGY010000001">
    <property type="protein sequence ID" value="MBB6430253.1"/>
    <property type="molecule type" value="Genomic_DNA"/>
</dbReference>
<organism evidence="5 6">
    <name type="scientific">Algisphaera agarilytica</name>
    <dbReference type="NCBI Taxonomy" id="1385975"/>
    <lineage>
        <taxon>Bacteria</taxon>
        <taxon>Pseudomonadati</taxon>
        <taxon>Planctomycetota</taxon>
        <taxon>Phycisphaerae</taxon>
        <taxon>Phycisphaerales</taxon>
        <taxon>Phycisphaeraceae</taxon>
        <taxon>Algisphaera</taxon>
    </lineage>
</organism>